<keyword evidence="2" id="KW-0813">Transport</keyword>
<protein>
    <submittedName>
        <fullName evidence="2">Putative sugar transporter</fullName>
    </submittedName>
</protein>
<keyword evidence="3" id="KW-1185">Reference proteome</keyword>
<evidence type="ECO:0000313" key="3">
    <source>
        <dbReference type="Proteomes" id="UP000192257"/>
    </source>
</evidence>
<evidence type="ECO:0000313" key="2">
    <source>
        <dbReference type="EMBL" id="ORC93718.1"/>
    </source>
</evidence>
<dbReference type="AlphaFoldDB" id="A0A1X0PA01"/>
<accession>A0A1X0PA01</accession>
<dbReference type="Proteomes" id="UP000192257">
    <property type="component" value="Unassembled WGS sequence"/>
</dbReference>
<dbReference type="RefSeq" id="XP_028887784.1">
    <property type="nucleotide sequence ID" value="XM_029021276.1"/>
</dbReference>
<organism evidence="2 3">
    <name type="scientific">Trypanosoma theileri</name>
    <dbReference type="NCBI Taxonomy" id="67003"/>
    <lineage>
        <taxon>Eukaryota</taxon>
        <taxon>Discoba</taxon>
        <taxon>Euglenozoa</taxon>
        <taxon>Kinetoplastea</taxon>
        <taxon>Metakinetoplastina</taxon>
        <taxon>Trypanosomatida</taxon>
        <taxon>Trypanosomatidae</taxon>
        <taxon>Trypanosoma</taxon>
    </lineage>
</organism>
<comment type="caution">
    <text evidence="2">The sequence shown here is derived from an EMBL/GenBank/DDBJ whole genome shotgun (WGS) entry which is preliminary data.</text>
</comment>
<dbReference type="OrthoDB" id="241168at2759"/>
<sequence>METRSFLVHCGEPFFGGPYVDVLPPSSAAFVNENQVGGKVLGRHSPELYWRIGNDPRCSRRMMSITAEELATTITTTGGGGGGGLATVRENDEFSSDRVHPHVAQRLVLKCLGKNTLTVVRSKATSKSLSQGSQESRFLLHQSDSITLRVGDSIGIGDKIWMQVVLAHIIVTDEVKEPVVLPYEEDKEKGEDAIYVPACRNFYPYSKEPPPPSVVRTSVAWSKLPFTVRSSLVHSVWKQQLAAFSRITGTVTVSLAGGDTPVFASYEEANKEEEAGAGAAALDPFAVTDTSPQHDMRGIIGGDGDTGNLRRQRVSLSKGRVGESQLISLDMAPVQKKRRASFSEGGGGGGGGSEVLEGATPICLVESNTYYDTYDERLDETVCALEKKAAVINRLITVGPSASVLLGGSPPPDEGSREPKKGGSPRTTSLAVSRTQLRLGKRPQQQQEETGHGDGTTVNPAGDESQVVYYRH</sequence>
<name>A0A1X0PA01_9TRYP</name>
<reference evidence="2 3" key="1">
    <citation type="submission" date="2017-03" db="EMBL/GenBank/DDBJ databases">
        <title>An alternative strategy for trypanosome survival in the mammalian bloodstream revealed through genome and transcriptome analysis of the ubiquitous bovine parasite Trypanosoma (Megatrypanum) theileri.</title>
        <authorList>
            <person name="Kelly S."/>
            <person name="Ivens A."/>
            <person name="Mott A."/>
            <person name="O'Neill E."/>
            <person name="Emms D."/>
            <person name="Macleod O."/>
            <person name="Voorheis P."/>
            <person name="Matthews J."/>
            <person name="Matthews K."/>
            <person name="Carrington M."/>
        </authorList>
    </citation>
    <scope>NUCLEOTIDE SEQUENCE [LARGE SCALE GENOMIC DNA]</scope>
    <source>
        <strain evidence="2">Edinburgh</strain>
    </source>
</reference>
<dbReference type="GeneID" id="39981056"/>
<keyword evidence="2" id="KW-0762">Sugar transport</keyword>
<proteinExistence type="predicted"/>
<feature type="region of interest" description="Disordered" evidence="1">
    <location>
        <begin position="401"/>
        <end position="472"/>
    </location>
</feature>
<feature type="compositionally biased region" description="Polar residues" evidence="1">
    <location>
        <begin position="425"/>
        <end position="436"/>
    </location>
</feature>
<dbReference type="VEuPathDB" id="TriTrypDB:TM35_000015950"/>
<evidence type="ECO:0000256" key="1">
    <source>
        <dbReference type="SAM" id="MobiDB-lite"/>
    </source>
</evidence>
<dbReference type="EMBL" id="NBCO01000001">
    <property type="protein sequence ID" value="ORC93718.1"/>
    <property type="molecule type" value="Genomic_DNA"/>
</dbReference>
<gene>
    <name evidence="2" type="ORF">TM35_000015950</name>
</gene>